<dbReference type="PANTHER" id="PTHR40070:SF1">
    <property type="entry name" value="UPF0478 PROTEIN YTXG"/>
    <property type="match status" value="1"/>
</dbReference>
<reference evidence="2" key="1">
    <citation type="submission" date="2024-07" db="EMBL/GenBank/DDBJ databases">
        <title>Identification and characteristics of an arsenic-resistant bacterial isolate, which belongs to a novel species.</title>
        <authorList>
            <person name="Juszczyk A."/>
            <person name="Kowalczyk A."/>
            <person name="Was K."/>
            <person name="Kosowicz W."/>
            <person name="Budzyn A."/>
            <person name="Latowski D."/>
        </authorList>
    </citation>
    <scope>NUCLEOTIDE SEQUENCE</scope>
    <source>
        <strain evidence="2">As8PL</strain>
    </source>
</reference>
<keyword evidence="1" id="KW-1133">Transmembrane helix</keyword>
<proteinExistence type="predicted"/>
<feature type="transmembrane region" description="Helical" evidence="1">
    <location>
        <begin position="6"/>
        <end position="25"/>
    </location>
</feature>
<evidence type="ECO:0000256" key="1">
    <source>
        <dbReference type="SAM" id="Phobius"/>
    </source>
</evidence>
<evidence type="ECO:0000313" key="2">
    <source>
        <dbReference type="EMBL" id="XDI36021.1"/>
    </source>
</evidence>
<dbReference type="RefSeq" id="WP_368503527.1">
    <property type="nucleotide sequence ID" value="NZ_CP162551.1"/>
</dbReference>
<dbReference type="Pfam" id="PF06103">
    <property type="entry name" value="DUF948"/>
    <property type="match status" value="1"/>
</dbReference>
<sequence>MESLLYISAIIVAIAFAVLVGYLVLTLKSANRTLDHVANTMAGLEKQVNGITHETELLLNKTNRLADDVQQKTESLNTVFASVKELGDSVQQVNRSIRHVSGVVSNQAVKQSEQIAQAVQWGNVAIDFYTKFKARKARQEQTSTLHKEEI</sequence>
<dbReference type="SUPFAM" id="SSF58104">
    <property type="entry name" value="Methyl-accepting chemotaxis protein (MCP) signaling domain"/>
    <property type="match status" value="1"/>
</dbReference>
<dbReference type="EMBL" id="CP162551">
    <property type="protein sequence ID" value="XDI36021.1"/>
    <property type="molecule type" value="Genomic_DNA"/>
</dbReference>
<dbReference type="InterPro" id="IPR009293">
    <property type="entry name" value="UPF0478"/>
</dbReference>
<dbReference type="AlphaFoldDB" id="A0AB39BRN2"/>
<name>A0AB39BRN2_9BACI</name>
<accession>A0AB39BRN2</accession>
<keyword evidence="1" id="KW-0812">Transmembrane</keyword>
<gene>
    <name evidence="2" type="ORF">AB3N04_15105</name>
</gene>
<protein>
    <submittedName>
        <fullName evidence="2">DUF948 domain-containing protein</fullName>
    </submittedName>
</protein>
<dbReference type="PANTHER" id="PTHR40070">
    <property type="entry name" value="UPF0478 PROTEIN YTXG"/>
    <property type="match status" value="1"/>
</dbReference>
<keyword evidence="1" id="KW-0472">Membrane</keyword>
<organism evidence="2">
    <name type="scientific">Alkalihalophilus sp. As8PL</name>
    <dbReference type="NCBI Taxonomy" id="3237103"/>
    <lineage>
        <taxon>Bacteria</taxon>
        <taxon>Bacillati</taxon>
        <taxon>Bacillota</taxon>
        <taxon>Bacilli</taxon>
        <taxon>Bacillales</taxon>
        <taxon>Bacillaceae</taxon>
        <taxon>Alkalihalophilus</taxon>
    </lineage>
</organism>
<dbReference type="Gene3D" id="1.10.287.950">
    <property type="entry name" value="Methyl-accepting chemotaxis protein"/>
    <property type="match status" value="1"/>
</dbReference>